<keyword evidence="2" id="KW-1185">Reference proteome</keyword>
<dbReference type="OrthoDB" id="3357519at2759"/>
<reference evidence="1 2" key="1">
    <citation type="journal article" date="2019" name="Nat. Ecol. Evol.">
        <title>Megaphylogeny resolves global patterns of mushroom evolution.</title>
        <authorList>
            <person name="Varga T."/>
            <person name="Krizsan K."/>
            <person name="Foldi C."/>
            <person name="Dima B."/>
            <person name="Sanchez-Garcia M."/>
            <person name="Sanchez-Ramirez S."/>
            <person name="Szollosi G.J."/>
            <person name="Szarkandi J.G."/>
            <person name="Papp V."/>
            <person name="Albert L."/>
            <person name="Andreopoulos W."/>
            <person name="Angelini C."/>
            <person name="Antonin V."/>
            <person name="Barry K.W."/>
            <person name="Bougher N.L."/>
            <person name="Buchanan P."/>
            <person name="Buyck B."/>
            <person name="Bense V."/>
            <person name="Catcheside P."/>
            <person name="Chovatia M."/>
            <person name="Cooper J."/>
            <person name="Damon W."/>
            <person name="Desjardin D."/>
            <person name="Finy P."/>
            <person name="Geml J."/>
            <person name="Haridas S."/>
            <person name="Hughes K."/>
            <person name="Justo A."/>
            <person name="Karasinski D."/>
            <person name="Kautmanova I."/>
            <person name="Kiss B."/>
            <person name="Kocsube S."/>
            <person name="Kotiranta H."/>
            <person name="LaButti K.M."/>
            <person name="Lechner B.E."/>
            <person name="Liimatainen K."/>
            <person name="Lipzen A."/>
            <person name="Lukacs Z."/>
            <person name="Mihaltcheva S."/>
            <person name="Morgado L.N."/>
            <person name="Niskanen T."/>
            <person name="Noordeloos M.E."/>
            <person name="Ohm R.A."/>
            <person name="Ortiz-Santana B."/>
            <person name="Ovrebo C."/>
            <person name="Racz N."/>
            <person name="Riley R."/>
            <person name="Savchenko A."/>
            <person name="Shiryaev A."/>
            <person name="Soop K."/>
            <person name="Spirin V."/>
            <person name="Szebenyi C."/>
            <person name="Tomsovsky M."/>
            <person name="Tulloss R.E."/>
            <person name="Uehling J."/>
            <person name="Grigoriev I.V."/>
            <person name="Vagvolgyi C."/>
            <person name="Papp T."/>
            <person name="Martin F.M."/>
            <person name="Miettinen O."/>
            <person name="Hibbett D.S."/>
            <person name="Nagy L.G."/>
        </authorList>
    </citation>
    <scope>NUCLEOTIDE SEQUENCE [LARGE SCALE GENOMIC DNA]</scope>
    <source>
        <strain evidence="1 2">CBS 309.79</strain>
    </source>
</reference>
<dbReference type="EMBL" id="ML178817">
    <property type="protein sequence ID" value="TFL05336.1"/>
    <property type="molecule type" value="Genomic_DNA"/>
</dbReference>
<evidence type="ECO:0000313" key="2">
    <source>
        <dbReference type="Proteomes" id="UP000305067"/>
    </source>
</evidence>
<gene>
    <name evidence="1" type="ORF">BDV98DRAFT_561880</name>
</gene>
<dbReference type="Proteomes" id="UP000305067">
    <property type="component" value="Unassembled WGS sequence"/>
</dbReference>
<protein>
    <submittedName>
        <fullName evidence="1">Uncharacterized protein</fullName>
    </submittedName>
</protein>
<name>A0A5C3QTG7_9AGAR</name>
<sequence>MAMYHVASLDEGLLHQIFTMVHEEQKYPLGQTRSMATQSPWNLAMVCNGWRRVVFGAPSLWTRIELST</sequence>
<accession>A0A5C3QTG7</accession>
<proteinExistence type="predicted"/>
<organism evidence="1 2">
    <name type="scientific">Pterulicium gracile</name>
    <dbReference type="NCBI Taxonomy" id="1884261"/>
    <lineage>
        <taxon>Eukaryota</taxon>
        <taxon>Fungi</taxon>
        <taxon>Dikarya</taxon>
        <taxon>Basidiomycota</taxon>
        <taxon>Agaricomycotina</taxon>
        <taxon>Agaricomycetes</taxon>
        <taxon>Agaricomycetidae</taxon>
        <taxon>Agaricales</taxon>
        <taxon>Pleurotineae</taxon>
        <taxon>Pterulaceae</taxon>
        <taxon>Pterulicium</taxon>
    </lineage>
</organism>
<evidence type="ECO:0000313" key="1">
    <source>
        <dbReference type="EMBL" id="TFL05336.1"/>
    </source>
</evidence>
<dbReference type="AlphaFoldDB" id="A0A5C3QTG7"/>
<dbReference type="Gene3D" id="1.20.1280.50">
    <property type="match status" value="1"/>
</dbReference>